<evidence type="ECO:0000256" key="1">
    <source>
        <dbReference type="SAM" id="MobiDB-lite"/>
    </source>
</evidence>
<keyword evidence="4" id="KW-1185">Reference proteome</keyword>
<dbReference type="RefSeq" id="WP_123177934.1">
    <property type="nucleotide sequence ID" value="NZ_QWDD01000003.1"/>
</dbReference>
<feature type="signal peptide" evidence="2">
    <location>
        <begin position="1"/>
        <end position="25"/>
    </location>
</feature>
<feature type="chain" id="PRO_5018092692" description="DUF4426 domain-containing protein" evidence="2">
    <location>
        <begin position="26"/>
        <end position="170"/>
    </location>
</feature>
<dbReference type="AlphaFoldDB" id="A0A3M9XKM6"/>
<feature type="region of interest" description="Disordered" evidence="1">
    <location>
        <begin position="149"/>
        <end position="170"/>
    </location>
</feature>
<protein>
    <recommendedName>
        <fullName evidence="5">DUF4426 domain-containing protein</fullName>
    </recommendedName>
</protein>
<evidence type="ECO:0000256" key="2">
    <source>
        <dbReference type="SAM" id="SignalP"/>
    </source>
</evidence>
<sequence>MRQRKRSFLFIAAALASLLPAQASAESAGYLTDRGVAFYYALFPAEMIRGREQQEPEATMHGGPPRSRHAYHLMVALFDAATSRRITDAEVTAKVTEVGLAGQEKKLESMAVAGAVTYGNYFTLAPNTNYRIRVTVRTPSSAEPARIEFPFKHEREARGLRNKRDKPAGK</sequence>
<reference evidence="3 4" key="1">
    <citation type="submission" date="2018-08" db="EMBL/GenBank/DDBJ databases">
        <title>Genome sequence of Methylocystis hirsuta CSC1, a methanotroph able to accumulate PHAs.</title>
        <authorList>
            <person name="Bordel S."/>
            <person name="Rodriguez E."/>
            <person name="Gancedo J."/>
            <person name="Munoz R."/>
        </authorList>
    </citation>
    <scope>NUCLEOTIDE SEQUENCE [LARGE SCALE GENOMIC DNA]</scope>
    <source>
        <strain evidence="3 4">CSC1</strain>
    </source>
</reference>
<comment type="caution">
    <text evidence="3">The sequence shown here is derived from an EMBL/GenBank/DDBJ whole genome shotgun (WGS) entry which is preliminary data.</text>
</comment>
<evidence type="ECO:0008006" key="5">
    <source>
        <dbReference type="Google" id="ProtNLM"/>
    </source>
</evidence>
<dbReference type="Proteomes" id="UP000268623">
    <property type="component" value="Unassembled WGS sequence"/>
</dbReference>
<feature type="compositionally biased region" description="Basic and acidic residues" evidence="1">
    <location>
        <begin position="149"/>
        <end position="159"/>
    </location>
</feature>
<dbReference type="EMBL" id="QWDD01000003">
    <property type="protein sequence ID" value="RNJ48192.1"/>
    <property type="molecule type" value="Genomic_DNA"/>
</dbReference>
<name>A0A3M9XKM6_9HYPH</name>
<proteinExistence type="predicted"/>
<accession>A0A3M9XKM6</accession>
<organism evidence="3 4">
    <name type="scientific">Methylocystis hirsuta</name>
    <dbReference type="NCBI Taxonomy" id="369798"/>
    <lineage>
        <taxon>Bacteria</taxon>
        <taxon>Pseudomonadati</taxon>
        <taxon>Pseudomonadota</taxon>
        <taxon>Alphaproteobacteria</taxon>
        <taxon>Hyphomicrobiales</taxon>
        <taxon>Methylocystaceae</taxon>
        <taxon>Methylocystis</taxon>
    </lineage>
</organism>
<dbReference type="OrthoDB" id="6173967at2"/>
<keyword evidence="2" id="KW-0732">Signal</keyword>
<evidence type="ECO:0000313" key="3">
    <source>
        <dbReference type="EMBL" id="RNJ48192.1"/>
    </source>
</evidence>
<evidence type="ECO:0000313" key="4">
    <source>
        <dbReference type="Proteomes" id="UP000268623"/>
    </source>
</evidence>
<gene>
    <name evidence="3" type="ORF">D1O30_20530</name>
</gene>